<gene>
    <name evidence="1" type="ORF">LITE_LOCUS24160</name>
</gene>
<dbReference type="Proteomes" id="UP001154282">
    <property type="component" value="Unassembled WGS sequence"/>
</dbReference>
<dbReference type="EMBL" id="CAMGYJ010000006">
    <property type="protein sequence ID" value="CAI0434133.1"/>
    <property type="molecule type" value="Genomic_DNA"/>
</dbReference>
<proteinExistence type="predicted"/>
<evidence type="ECO:0000313" key="2">
    <source>
        <dbReference type="Proteomes" id="UP001154282"/>
    </source>
</evidence>
<dbReference type="AlphaFoldDB" id="A0AAV0LJC0"/>
<feature type="non-terminal residue" evidence="1">
    <location>
        <position position="1"/>
    </location>
</feature>
<sequence>LSQGLGSKQNRTYCPFYFKIIAFRHTKSSVSPTILLSNMYQRPNIINHVSAPRETLSIPAKSSSTSKYSSSFRHSIPFL</sequence>
<accession>A0AAV0LJC0</accession>
<reference evidence="1" key="1">
    <citation type="submission" date="2022-08" db="EMBL/GenBank/DDBJ databases">
        <authorList>
            <person name="Gutierrez-Valencia J."/>
        </authorList>
    </citation>
    <scope>NUCLEOTIDE SEQUENCE</scope>
</reference>
<name>A0AAV0LJC0_9ROSI</name>
<evidence type="ECO:0000313" key="1">
    <source>
        <dbReference type="EMBL" id="CAI0434133.1"/>
    </source>
</evidence>
<organism evidence="1 2">
    <name type="scientific">Linum tenue</name>
    <dbReference type="NCBI Taxonomy" id="586396"/>
    <lineage>
        <taxon>Eukaryota</taxon>
        <taxon>Viridiplantae</taxon>
        <taxon>Streptophyta</taxon>
        <taxon>Embryophyta</taxon>
        <taxon>Tracheophyta</taxon>
        <taxon>Spermatophyta</taxon>
        <taxon>Magnoliopsida</taxon>
        <taxon>eudicotyledons</taxon>
        <taxon>Gunneridae</taxon>
        <taxon>Pentapetalae</taxon>
        <taxon>rosids</taxon>
        <taxon>fabids</taxon>
        <taxon>Malpighiales</taxon>
        <taxon>Linaceae</taxon>
        <taxon>Linum</taxon>
    </lineage>
</organism>
<keyword evidence="2" id="KW-1185">Reference proteome</keyword>
<comment type="caution">
    <text evidence="1">The sequence shown here is derived from an EMBL/GenBank/DDBJ whole genome shotgun (WGS) entry which is preliminary data.</text>
</comment>
<protein>
    <submittedName>
        <fullName evidence="1">Uncharacterized protein</fullName>
    </submittedName>
</protein>